<dbReference type="Gene3D" id="1.10.10.410">
    <property type="match status" value="1"/>
</dbReference>
<organism evidence="1 2">
    <name type="scientific">Azospirillum ramasamyi</name>
    <dbReference type="NCBI Taxonomy" id="682998"/>
    <lineage>
        <taxon>Bacteria</taxon>
        <taxon>Pseudomonadati</taxon>
        <taxon>Pseudomonadota</taxon>
        <taxon>Alphaproteobacteria</taxon>
        <taxon>Rhodospirillales</taxon>
        <taxon>Azospirillaceae</taxon>
        <taxon>Azospirillum</taxon>
    </lineage>
</organism>
<dbReference type="InterPro" id="IPR019004">
    <property type="entry name" value="YqeY/Aim41"/>
</dbReference>
<dbReference type="InterPro" id="IPR023168">
    <property type="entry name" value="GatB_Yqey_C_2"/>
</dbReference>
<name>A0A2U9S3C4_9PROT</name>
<dbReference type="OrthoDB" id="9788127at2"/>
<dbReference type="RefSeq" id="WP_111065924.1">
    <property type="nucleotide sequence ID" value="NZ_CP029829.1"/>
</dbReference>
<dbReference type="PANTHER" id="PTHR28055">
    <property type="entry name" value="ALTERED INHERITANCE OF MITOCHONDRIA PROTEIN 41, MITOCHONDRIAL"/>
    <property type="match status" value="1"/>
</dbReference>
<evidence type="ECO:0000313" key="1">
    <source>
        <dbReference type="EMBL" id="AWU93381.1"/>
    </source>
</evidence>
<reference evidence="1 2" key="1">
    <citation type="journal article" date="2019" name="Int. J. Syst. Evol. Microbiol.">
        <title>Azospirillum ramasamyi sp. nov., a novel diazotrophic bacterium isolated from fermented bovine products.</title>
        <authorList>
            <person name="Anandham R."/>
            <person name="Heo J."/>
            <person name="Krishnamoorthy R."/>
            <person name="SenthilKumar M."/>
            <person name="Gopal N.O."/>
            <person name="Kim S.J."/>
            <person name="Kwon S.W."/>
        </authorList>
    </citation>
    <scope>NUCLEOTIDE SEQUENCE [LARGE SCALE GENOMIC DNA]</scope>
    <source>
        <strain evidence="1 2">M2T2B2</strain>
    </source>
</reference>
<keyword evidence="2" id="KW-1185">Reference proteome</keyword>
<dbReference type="SUPFAM" id="SSF89095">
    <property type="entry name" value="GatB/YqeY motif"/>
    <property type="match status" value="1"/>
</dbReference>
<dbReference type="EMBL" id="CP029829">
    <property type="protein sequence ID" value="AWU93381.1"/>
    <property type="molecule type" value="Genomic_DNA"/>
</dbReference>
<dbReference type="AlphaFoldDB" id="A0A2U9S3C4"/>
<protein>
    <submittedName>
        <fullName evidence="1">GatB/YqeY domain-containing protein</fullName>
    </submittedName>
</protein>
<dbReference type="KEGG" id="azm:DM194_03395"/>
<proteinExistence type="predicted"/>
<dbReference type="InterPro" id="IPR003789">
    <property type="entry name" value="Asn/Gln_tRNA_amidoTrase-B-like"/>
</dbReference>
<accession>A0A2U9S3C4</accession>
<evidence type="ECO:0000313" key="2">
    <source>
        <dbReference type="Proteomes" id="UP000249605"/>
    </source>
</evidence>
<dbReference type="Pfam" id="PF09424">
    <property type="entry name" value="YqeY"/>
    <property type="match status" value="1"/>
</dbReference>
<sequence>MTLRTQFNDSLKDAMRAKDMRAVSTLRLILTELKNRDIDARSRGVTDGIDEAGILSMLQTMVKQRNESAGMYEQGGRPELAQQEREEIAVIERFLPKQMSEEESAAAIDAIVAELGASSIKDMGKVMAELKARHAGQMDFSKAGGLVKARLSGK</sequence>
<dbReference type="Proteomes" id="UP000249605">
    <property type="component" value="Chromosome"/>
</dbReference>
<dbReference type="PANTHER" id="PTHR28055:SF1">
    <property type="entry name" value="ALTERED INHERITANCE OF MITOCHONDRIA PROTEIN 41, MITOCHONDRIAL"/>
    <property type="match status" value="1"/>
</dbReference>
<dbReference type="InterPro" id="IPR042184">
    <property type="entry name" value="YqeY/Aim41_N"/>
</dbReference>
<gene>
    <name evidence="1" type="ORF">DM194_03395</name>
</gene>
<dbReference type="GO" id="GO:0016884">
    <property type="term" value="F:carbon-nitrogen ligase activity, with glutamine as amido-N-donor"/>
    <property type="evidence" value="ECO:0007669"/>
    <property type="project" value="InterPro"/>
</dbReference>
<dbReference type="Gene3D" id="1.10.1510.10">
    <property type="entry name" value="Uncharacterised protein YqeY/AIM41 PF09424, N-terminal domain"/>
    <property type="match status" value="1"/>
</dbReference>